<gene>
    <name evidence="1" type="ORF">F5148DRAFT_1319641</name>
</gene>
<accession>A0ACC0UK49</accession>
<dbReference type="EMBL" id="JAGFNK010000020">
    <property type="protein sequence ID" value="KAI9511606.1"/>
    <property type="molecule type" value="Genomic_DNA"/>
</dbReference>
<dbReference type="Proteomes" id="UP001207468">
    <property type="component" value="Unassembled WGS sequence"/>
</dbReference>
<proteinExistence type="predicted"/>
<reference evidence="1" key="1">
    <citation type="submission" date="2021-03" db="EMBL/GenBank/DDBJ databases">
        <title>Evolutionary priming and transition to the ectomycorrhizal habit in an iconic lineage of mushroom-forming fungi: is preadaptation a requirement?</title>
        <authorList>
            <consortium name="DOE Joint Genome Institute"/>
            <person name="Looney B.P."/>
            <person name="Miyauchi S."/>
            <person name="Morin E."/>
            <person name="Drula E."/>
            <person name="Courty P.E."/>
            <person name="Chicoki N."/>
            <person name="Fauchery L."/>
            <person name="Kohler A."/>
            <person name="Kuo A."/>
            <person name="LaButti K."/>
            <person name="Pangilinan J."/>
            <person name="Lipzen A."/>
            <person name="Riley R."/>
            <person name="Andreopoulos W."/>
            <person name="He G."/>
            <person name="Johnson J."/>
            <person name="Barry K.W."/>
            <person name="Grigoriev I.V."/>
            <person name="Nagy L."/>
            <person name="Hibbett D."/>
            <person name="Henrissat B."/>
            <person name="Matheny P.B."/>
            <person name="Labbe J."/>
            <person name="Martin A.F."/>
        </authorList>
    </citation>
    <scope>NUCLEOTIDE SEQUENCE</scope>
    <source>
        <strain evidence="1">BPL698</strain>
    </source>
</reference>
<evidence type="ECO:0000313" key="1">
    <source>
        <dbReference type="EMBL" id="KAI9511606.1"/>
    </source>
</evidence>
<protein>
    <submittedName>
        <fullName evidence="1">Uncharacterized protein</fullName>
    </submittedName>
</protein>
<name>A0ACC0UK49_9AGAM</name>
<evidence type="ECO:0000313" key="2">
    <source>
        <dbReference type="Proteomes" id="UP001207468"/>
    </source>
</evidence>
<organism evidence="1 2">
    <name type="scientific">Russula earlei</name>
    <dbReference type="NCBI Taxonomy" id="71964"/>
    <lineage>
        <taxon>Eukaryota</taxon>
        <taxon>Fungi</taxon>
        <taxon>Dikarya</taxon>
        <taxon>Basidiomycota</taxon>
        <taxon>Agaricomycotina</taxon>
        <taxon>Agaricomycetes</taxon>
        <taxon>Russulales</taxon>
        <taxon>Russulaceae</taxon>
        <taxon>Russula</taxon>
    </lineage>
</organism>
<keyword evidence="2" id="KW-1185">Reference proteome</keyword>
<comment type="caution">
    <text evidence="1">The sequence shown here is derived from an EMBL/GenBank/DDBJ whole genome shotgun (WGS) entry which is preliminary data.</text>
</comment>
<sequence>MERPVTSKSRGICRYYNTSRGCFAGDNCKFKHGEHEKLTPFDESKICRYFASGYCKRGEKCWFKHVIPNPPADPGESLICAICMEEPVTFGLLVDCSHVFCIDCIRNWRGQDSPADDVSLSYAHKKCPYCRTPTKYVVPSSHFYPSGHPGKATTIEQYKSSLQRIPCKYFISSHRGQRYCPFGRDCMYQHKNEDGTPYIFTRGVDHYMPVCPL</sequence>